<protein>
    <submittedName>
        <fullName evidence="1">Uncharacterized protein</fullName>
    </submittedName>
</protein>
<organism evidence="1 2">
    <name type="scientific">Steinernema carpocapsae</name>
    <name type="common">Entomopathogenic nematode</name>
    <dbReference type="NCBI Taxonomy" id="34508"/>
    <lineage>
        <taxon>Eukaryota</taxon>
        <taxon>Metazoa</taxon>
        <taxon>Ecdysozoa</taxon>
        <taxon>Nematoda</taxon>
        <taxon>Chromadorea</taxon>
        <taxon>Rhabditida</taxon>
        <taxon>Tylenchina</taxon>
        <taxon>Panagrolaimomorpha</taxon>
        <taxon>Strongyloidoidea</taxon>
        <taxon>Steinernematidae</taxon>
        <taxon>Steinernema</taxon>
    </lineage>
</organism>
<dbReference type="AlphaFoldDB" id="A0A4U5PL69"/>
<comment type="caution">
    <text evidence="1">The sequence shown here is derived from an EMBL/GenBank/DDBJ whole genome shotgun (WGS) entry which is preliminary data.</text>
</comment>
<evidence type="ECO:0000313" key="2">
    <source>
        <dbReference type="Proteomes" id="UP000298663"/>
    </source>
</evidence>
<sequence length="74" mass="8060">MTTQAMVASSADGTDKEKLLYNPQKREAQFLRDSIVSHPNVRLPNCLLPKCLVAIANHCAALAPEEPLISTNTL</sequence>
<dbReference type="Proteomes" id="UP000298663">
    <property type="component" value="Unassembled WGS sequence"/>
</dbReference>
<reference evidence="1 2" key="2">
    <citation type="journal article" date="2019" name="G3 (Bethesda)">
        <title>Hybrid Assembly of the Genome of the Entomopathogenic Nematode Steinernema carpocapsae Identifies the X-Chromosome.</title>
        <authorList>
            <person name="Serra L."/>
            <person name="Macchietto M."/>
            <person name="Macias-Munoz A."/>
            <person name="McGill C.J."/>
            <person name="Rodriguez I.M."/>
            <person name="Rodriguez B."/>
            <person name="Murad R."/>
            <person name="Mortazavi A."/>
        </authorList>
    </citation>
    <scope>NUCLEOTIDE SEQUENCE [LARGE SCALE GENOMIC DNA]</scope>
    <source>
        <strain evidence="1 2">ALL</strain>
    </source>
</reference>
<accession>A0A4U5PL69</accession>
<proteinExistence type="predicted"/>
<keyword evidence="2" id="KW-1185">Reference proteome</keyword>
<evidence type="ECO:0000313" key="1">
    <source>
        <dbReference type="EMBL" id="TKR96774.1"/>
    </source>
</evidence>
<name>A0A4U5PL69_STECR</name>
<dbReference type="EMBL" id="AZBU02000002">
    <property type="protein sequence ID" value="TKR96774.1"/>
    <property type="molecule type" value="Genomic_DNA"/>
</dbReference>
<gene>
    <name evidence="1" type="ORF">L596_010748</name>
</gene>
<reference evidence="1 2" key="1">
    <citation type="journal article" date="2015" name="Genome Biol.">
        <title>Comparative genomics of Steinernema reveals deeply conserved gene regulatory networks.</title>
        <authorList>
            <person name="Dillman A.R."/>
            <person name="Macchietto M."/>
            <person name="Porter C.F."/>
            <person name="Rogers A."/>
            <person name="Williams B."/>
            <person name="Antoshechkin I."/>
            <person name="Lee M.M."/>
            <person name="Goodwin Z."/>
            <person name="Lu X."/>
            <person name="Lewis E.E."/>
            <person name="Goodrich-Blair H."/>
            <person name="Stock S.P."/>
            <person name="Adams B.J."/>
            <person name="Sternberg P.W."/>
            <person name="Mortazavi A."/>
        </authorList>
    </citation>
    <scope>NUCLEOTIDE SEQUENCE [LARGE SCALE GENOMIC DNA]</scope>
    <source>
        <strain evidence="1 2">ALL</strain>
    </source>
</reference>